<proteinExistence type="predicted"/>
<reference evidence="1" key="1">
    <citation type="submission" date="2021-06" db="EMBL/GenBank/DDBJ databases">
        <authorList>
            <person name="Hodson N. C."/>
            <person name="Mongue J. A."/>
            <person name="Jaron S. K."/>
        </authorList>
    </citation>
    <scope>NUCLEOTIDE SEQUENCE</scope>
</reference>
<evidence type="ECO:0000313" key="1">
    <source>
        <dbReference type="EMBL" id="CAG7723255.1"/>
    </source>
</evidence>
<gene>
    <name evidence="1" type="ORF">AFUS01_LOCUS12352</name>
</gene>
<dbReference type="AlphaFoldDB" id="A0A8J2JWF2"/>
<evidence type="ECO:0000313" key="2">
    <source>
        <dbReference type="Proteomes" id="UP000708208"/>
    </source>
</evidence>
<dbReference type="EMBL" id="CAJVCH010097144">
    <property type="protein sequence ID" value="CAG7723255.1"/>
    <property type="molecule type" value="Genomic_DNA"/>
</dbReference>
<accession>A0A8J2JWF2</accession>
<keyword evidence="2" id="KW-1185">Reference proteome</keyword>
<name>A0A8J2JWF2_9HEXA</name>
<organism evidence="1 2">
    <name type="scientific">Allacma fusca</name>
    <dbReference type="NCBI Taxonomy" id="39272"/>
    <lineage>
        <taxon>Eukaryota</taxon>
        <taxon>Metazoa</taxon>
        <taxon>Ecdysozoa</taxon>
        <taxon>Arthropoda</taxon>
        <taxon>Hexapoda</taxon>
        <taxon>Collembola</taxon>
        <taxon>Symphypleona</taxon>
        <taxon>Sminthuridae</taxon>
        <taxon>Allacma</taxon>
    </lineage>
</organism>
<sequence length="42" mass="5038">EEIQKINTIRSYWEGYFDGIRKVCVNNLTVDQLEPFTFNTVR</sequence>
<comment type="caution">
    <text evidence="1">The sequence shown here is derived from an EMBL/GenBank/DDBJ whole genome shotgun (WGS) entry which is preliminary data.</text>
</comment>
<feature type="non-terminal residue" evidence="1">
    <location>
        <position position="1"/>
    </location>
</feature>
<dbReference type="Proteomes" id="UP000708208">
    <property type="component" value="Unassembled WGS sequence"/>
</dbReference>
<protein>
    <submittedName>
        <fullName evidence="1">Uncharacterized protein</fullName>
    </submittedName>
</protein>